<proteinExistence type="predicted"/>
<evidence type="ECO:0000313" key="1">
    <source>
        <dbReference type="EMBL" id="KPM04124.1"/>
    </source>
</evidence>
<dbReference type="VEuPathDB" id="VectorBase:SSCA002290"/>
<reference evidence="1 2" key="1">
    <citation type="journal article" date="2015" name="Parasit. Vectors">
        <title>Draft genome of the scabies mite.</title>
        <authorList>
            <person name="Rider S.D.Jr."/>
            <person name="Morgan M.S."/>
            <person name="Arlian L.G."/>
        </authorList>
    </citation>
    <scope>NUCLEOTIDE SEQUENCE [LARGE SCALE GENOMIC DNA]</scope>
    <source>
        <strain evidence="1">Arlian Lab</strain>
    </source>
</reference>
<comment type="caution">
    <text evidence="1">The sequence shown here is derived from an EMBL/GenBank/DDBJ whole genome shotgun (WGS) entry which is preliminary data.</text>
</comment>
<protein>
    <submittedName>
        <fullName evidence="1">Uncharacterized protein</fullName>
    </submittedName>
</protein>
<gene>
    <name evidence="1" type="ORF">QR98_0025640</name>
</gene>
<accession>A0A131ZZL1</accession>
<sequence length="62" mass="7341">MDAKICVTFKFRNDNTEKVIVVFDSILFVSKRMREKQKLQNLLKLCSRTEDEDDDDDGERDV</sequence>
<organism evidence="1 2">
    <name type="scientific">Sarcoptes scabiei</name>
    <name type="common">Itch mite</name>
    <name type="synonym">Acarus scabiei</name>
    <dbReference type="NCBI Taxonomy" id="52283"/>
    <lineage>
        <taxon>Eukaryota</taxon>
        <taxon>Metazoa</taxon>
        <taxon>Ecdysozoa</taxon>
        <taxon>Arthropoda</taxon>
        <taxon>Chelicerata</taxon>
        <taxon>Arachnida</taxon>
        <taxon>Acari</taxon>
        <taxon>Acariformes</taxon>
        <taxon>Sarcoptiformes</taxon>
        <taxon>Astigmata</taxon>
        <taxon>Psoroptidia</taxon>
        <taxon>Sarcoptoidea</taxon>
        <taxon>Sarcoptidae</taxon>
        <taxon>Sarcoptinae</taxon>
        <taxon>Sarcoptes</taxon>
    </lineage>
</organism>
<name>A0A131ZZL1_SARSC</name>
<dbReference type="AlphaFoldDB" id="A0A131ZZL1"/>
<evidence type="ECO:0000313" key="2">
    <source>
        <dbReference type="Proteomes" id="UP000616769"/>
    </source>
</evidence>
<dbReference type="Proteomes" id="UP000616769">
    <property type="component" value="Unassembled WGS sequence"/>
</dbReference>
<dbReference type="EMBL" id="JXLN01007498">
    <property type="protein sequence ID" value="KPM04124.1"/>
    <property type="molecule type" value="Genomic_DNA"/>
</dbReference>